<reference evidence="2 3" key="1">
    <citation type="journal article" date="2012" name="New Phytol.">
        <title>Insight into trade-off between wood decay and parasitism from the genome of a fungal forest pathogen.</title>
        <authorList>
            <person name="Olson A."/>
            <person name="Aerts A."/>
            <person name="Asiegbu F."/>
            <person name="Belbahri L."/>
            <person name="Bouzid O."/>
            <person name="Broberg A."/>
            <person name="Canback B."/>
            <person name="Coutinho P.M."/>
            <person name="Cullen D."/>
            <person name="Dalman K."/>
            <person name="Deflorio G."/>
            <person name="van Diepen L.T."/>
            <person name="Dunand C."/>
            <person name="Duplessis S."/>
            <person name="Durling M."/>
            <person name="Gonthier P."/>
            <person name="Grimwood J."/>
            <person name="Fossdal C.G."/>
            <person name="Hansson D."/>
            <person name="Henrissat B."/>
            <person name="Hietala A."/>
            <person name="Himmelstrand K."/>
            <person name="Hoffmeister D."/>
            <person name="Hogberg N."/>
            <person name="James T.Y."/>
            <person name="Karlsson M."/>
            <person name="Kohler A."/>
            <person name="Kues U."/>
            <person name="Lee Y.H."/>
            <person name="Lin Y.C."/>
            <person name="Lind M."/>
            <person name="Lindquist E."/>
            <person name="Lombard V."/>
            <person name="Lucas S."/>
            <person name="Lunden K."/>
            <person name="Morin E."/>
            <person name="Murat C."/>
            <person name="Park J."/>
            <person name="Raffaello T."/>
            <person name="Rouze P."/>
            <person name="Salamov A."/>
            <person name="Schmutz J."/>
            <person name="Solheim H."/>
            <person name="Stahlberg J."/>
            <person name="Velez H."/>
            <person name="de Vries R.P."/>
            <person name="Wiebenga A."/>
            <person name="Woodward S."/>
            <person name="Yakovlev I."/>
            <person name="Garbelotto M."/>
            <person name="Martin F."/>
            <person name="Grigoriev I.V."/>
            <person name="Stenlid J."/>
        </authorList>
    </citation>
    <scope>NUCLEOTIDE SEQUENCE [LARGE SCALE GENOMIC DNA]</scope>
    <source>
        <strain evidence="2 3">TC 32-1</strain>
    </source>
</reference>
<feature type="compositionally biased region" description="Low complexity" evidence="1">
    <location>
        <begin position="114"/>
        <end position="143"/>
    </location>
</feature>
<sequence>MVIVNEKSMLPPPPPYLSRSLDAHPPPFPGSSTRPKPSFSTLPPHILLVILYHAFPQTSFLDEGRVERQRRTLYWMSISLRLVSRSVYIACMHILRSTYLPAYTSLLRAPYTSDPFPLSSPPSTTTTTTTTTPPTSTITSTPTPDLPLLPSPHRETAILDAFIALKVREDVWADASELHLEREETFRDVFERVQPRARCEDLVRHYGERAGVVVLDAPGVADPSANGGGGSRTSRTRAIPFSALSVAFEPRRVALVLQPPAGERRRTIAEVPRAARDERLEVAAKRLVRELQAWIAEGGQL</sequence>
<keyword evidence="3" id="KW-1185">Reference proteome</keyword>
<dbReference type="KEGG" id="hir:HETIRDRAFT_440732"/>
<proteinExistence type="predicted"/>
<gene>
    <name evidence="2" type="ORF">HETIRDRAFT_440732</name>
</gene>
<dbReference type="AlphaFoldDB" id="W4K2S2"/>
<evidence type="ECO:0000256" key="1">
    <source>
        <dbReference type="SAM" id="MobiDB-lite"/>
    </source>
</evidence>
<dbReference type="InParanoid" id="W4K2S2"/>
<evidence type="ECO:0000313" key="3">
    <source>
        <dbReference type="Proteomes" id="UP000030671"/>
    </source>
</evidence>
<dbReference type="RefSeq" id="XP_009548215.1">
    <property type="nucleotide sequence ID" value="XM_009549920.1"/>
</dbReference>
<dbReference type="EMBL" id="KI925460">
    <property type="protein sequence ID" value="ETW79650.1"/>
    <property type="molecule type" value="Genomic_DNA"/>
</dbReference>
<dbReference type="GeneID" id="20675301"/>
<dbReference type="Proteomes" id="UP000030671">
    <property type="component" value="Unassembled WGS sequence"/>
</dbReference>
<accession>W4K2S2</accession>
<evidence type="ECO:0000313" key="2">
    <source>
        <dbReference type="EMBL" id="ETW79650.1"/>
    </source>
</evidence>
<organism evidence="2 3">
    <name type="scientific">Heterobasidion irregulare (strain TC 32-1)</name>
    <dbReference type="NCBI Taxonomy" id="747525"/>
    <lineage>
        <taxon>Eukaryota</taxon>
        <taxon>Fungi</taxon>
        <taxon>Dikarya</taxon>
        <taxon>Basidiomycota</taxon>
        <taxon>Agaricomycotina</taxon>
        <taxon>Agaricomycetes</taxon>
        <taxon>Russulales</taxon>
        <taxon>Bondarzewiaceae</taxon>
        <taxon>Heterobasidion</taxon>
        <taxon>Heterobasidion annosum species complex</taxon>
    </lineage>
</organism>
<protein>
    <submittedName>
        <fullName evidence="2">Uncharacterized protein</fullName>
    </submittedName>
</protein>
<dbReference type="eggNOG" id="ENOG502SCFZ">
    <property type="taxonomic scope" value="Eukaryota"/>
</dbReference>
<name>W4K2S2_HETIT</name>
<feature type="region of interest" description="Disordered" evidence="1">
    <location>
        <begin position="114"/>
        <end position="144"/>
    </location>
</feature>
<dbReference type="STRING" id="747525.W4K2S2"/>
<dbReference type="HOGENOM" id="CLU_053871_0_0_1"/>
<dbReference type="OrthoDB" id="2536866at2759"/>